<protein>
    <submittedName>
        <fullName evidence="1">Similar to Saccharomyces cerevisiae YDR403W DIT1 Sporulation-specific enzyme required for spore wall maturation</fullName>
    </submittedName>
</protein>
<evidence type="ECO:0000313" key="2">
    <source>
        <dbReference type="Proteomes" id="UP000242525"/>
    </source>
</evidence>
<dbReference type="EMBL" id="CCBN010000002">
    <property type="protein sequence ID" value="CDO52156.1"/>
    <property type="molecule type" value="Genomic_DNA"/>
</dbReference>
<organism evidence="1 2">
    <name type="scientific">Geotrichum candidum</name>
    <name type="common">Oospora lactis</name>
    <name type="synonym">Dipodascus geotrichum</name>
    <dbReference type="NCBI Taxonomy" id="1173061"/>
    <lineage>
        <taxon>Eukaryota</taxon>
        <taxon>Fungi</taxon>
        <taxon>Dikarya</taxon>
        <taxon>Ascomycota</taxon>
        <taxon>Saccharomycotina</taxon>
        <taxon>Dipodascomycetes</taxon>
        <taxon>Dipodascales</taxon>
        <taxon>Dipodascaceae</taxon>
        <taxon>Geotrichum</taxon>
    </lineage>
</organism>
<dbReference type="AlphaFoldDB" id="A0A0J9X437"/>
<comment type="caution">
    <text evidence="1">The sequence shown here is derived from an EMBL/GenBank/DDBJ whole genome shotgun (WGS) entry which is preliminary data.</text>
</comment>
<sequence>MFTFCDNKLTSVRNFLLPEVELNSVDLSARINQGKLVQNTCGIKYCEMDLFECTNYQSLADLCQTKYGHSQVSIYFQDSKIKGQKAGIVLAKQTETDFSIWFIAHVLENSHLSRLLPSDQNVSKGQYYTEVITQLFEEHLKNVSVTDEWDQVGKKYFTGIVDFFTSKNAKLEACLPAFPCKSQNTLKTAGVVPDKGEELALRHLKAFIDSVDKVYPPGMKLWIISDGHVFSDCIGAGDNVVDNYTADLKLMINTIFDPGQIELLSLPQIFSLNNDKFPLQSVCQHEIPHYIPTMIEEDAELCRKILMASCHTGDEELRKLIDQKDPAKLKLYRGFIKFMEEDLYNHSFIKPFSKSARKKICGKIAFEMIKRNEAYSNLVQIIFPFHLRFSIHAHSNSGPKFGIRLLSRSHCKVVKALSDTSTPIFDDLLHIPTPWHNSVMRIDGDDTYYIGKSDIAIKAVQEGHYHGQWIPGNLASGKGGYYNLTRVPDFDKNAMLKAQLDQVFSVPIL</sequence>
<keyword evidence="2" id="KW-1185">Reference proteome</keyword>
<dbReference type="Proteomes" id="UP000242525">
    <property type="component" value="Unassembled WGS sequence"/>
</dbReference>
<reference evidence="1" key="1">
    <citation type="submission" date="2014-03" db="EMBL/GenBank/DDBJ databases">
        <authorList>
            <person name="Casaregola S."/>
        </authorList>
    </citation>
    <scope>NUCLEOTIDE SEQUENCE [LARGE SCALE GENOMIC DNA]</scope>
    <source>
        <strain evidence="1">CLIB 918</strain>
    </source>
</reference>
<name>A0A0J9X437_GEOCN</name>
<proteinExistence type="predicted"/>
<dbReference type="PANTHER" id="PTHR37285">
    <property type="entry name" value="SPORE WALL MATURATION PROTEIN DIT1"/>
    <property type="match status" value="1"/>
</dbReference>
<dbReference type="STRING" id="1173061.A0A0J9X437"/>
<gene>
    <name evidence="1" type="ORF">BN980_GECA02s06621g</name>
</gene>
<evidence type="ECO:0000313" key="1">
    <source>
        <dbReference type="EMBL" id="CDO52156.1"/>
    </source>
</evidence>
<dbReference type="OrthoDB" id="429813at2759"/>
<dbReference type="Pfam" id="PF05141">
    <property type="entry name" value="DIT1_PvcA"/>
    <property type="match status" value="1"/>
</dbReference>
<accession>A0A0J9X437</accession>
<dbReference type="InterPro" id="IPR007817">
    <property type="entry name" value="Isocyanide_synthase_DIT1"/>
</dbReference>
<dbReference type="PANTHER" id="PTHR37285:SF5">
    <property type="entry name" value="SPORE WALL MATURATION PROTEIN DIT1"/>
    <property type="match status" value="1"/>
</dbReference>